<accession>A0A8B2PRZ8</accession>
<feature type="region of interest" description="Disordered" evidence="1">
    <location>
        <begin position="199"/>
        <end position="223"/>
    </location>
</feature>
<dbReference type="Pfam" id="PF04972">
    <property type="entry name" value="BON"/>
    <property type="match status" value="2"/>
</dbReference>
<dbReference type="Gene3D" id="3.30.1340.30">
    <property type="match status" value="1"/>
</dbReference>
<dbReference type="Proteomes" id="UP000249123">
    <property type="component" value="Unassembled WGS sequence"/>
</dbReference>
<evidence type="ECO:0000313" key="5">
    <source>
        <dbReference type="Proteomes" id="UP000249123"/>
    </source>
</evidence>
<keyword evidence="2" id="KW-0732">Signal</keyword>
<dbReference type="InterPro" id="IPR051686">
    <property type="entry name" value="Lipoprotein_DolP"/>
</dbReference>
<dbReference type="AlphaFoldDB" id="A0A8B2PRZ8"/>
<evidence type="ECO:0000259" key="3">
    <source>
        <dbReference type="PROSITE" id="PS50914"/>
    </source>
</evidence>
<evidence type="ECO:0000313" key="4">
    <source>
        <dbReference type="EMBL" id="RAN35640.1"/>
    </source>
</evidence>
<dbReference type="InterPro" id="IPR007055">
    <property type="entry name" value="BON_dom"/>
</dbReference>
<reference evidence="4 5" key="1">
    <citation type="submission" date="2013-04" db="EMBL/GenBank/DDBJ databases">
        <title>Hyphomonas sp. T24B3 Genome Sequencing.</title>
        <authorList>
            <person name="Lai Q."/>
            <person name="Shao Z."/>
        </authorList>
    </citation>
    <scope>NUCLEOTIDE SEQUENCE [LARGE SCALE GENOMIC DNA]</scope>
    <source>
        <strain evidence="4 5">T24B3</strain>
    </source>
</reference>
<feature type="domain" description="BON" evidence="3">
    <location>
        <begin position="127"/>
        <end position="195"/>
    </location>
</feature>
<dbReference type="PROSITE" id="PS50914">
    <property type="entry name" value="BON"/>
    <property type="match status" value="2"/>
</dbReference>
<feature type="chain" id="PRO_5032742731" description="BON domain-containing protein" evidence="2">
    <location>
        <begin position="28"/>
        <end position="232"/>
    </location>
</feature>
<gene>
    <name evidence="4" type="ORF">HY3_07410</name>
</gene>
<dbReference type="SMART" id="SM00749">
    <property type="entry name" value="BON"/>
    <property type="match status" value="2"/>
</dbReference>
<dbReference type="InterPro" id="IPR014004">
    <property type="entry name" value="Transpt-assoc_nodulatn_dom_bac"/>
</dbReference>
<keyword evidence="5" id="KW-1185">Reference proteome</keyword>
<comment type="caution">
    <text evidence="4">The sequence shown here is derived from an EMBL/GenBank/DDBJ whole genome shotgun (WGS) entry which is preliminary data.</text>
</comment>
<name>A0A8B2PRZ8_9PROT</name>
<dbReference type="EMBL" id="AWFB01000003">
    <property type="protein sequence ID" value="RAN35640.1"/>
    <property type="molecule type" value="Genomic_DNA"/>
</dbReference>
<evidence type="ECO:0000256" key="1">
    <source>
        <dbReference type="SAM" id="MobiDB-lite"/>
    </source>
</evidence>
<organism evidence="4 5">
    <name type="scientific">Hyphomonas pacifica</name>
    <dbReference type="NCBI Taxonomy" id="1280941"/>
    <lineage>
        <taxon>Bacteria</taxon>
        <taxon>Pseudomonadati</taxon>
        <taxon>Pseudomonadota</taxon>
        <taxon>Alphaproteobacteria</taxon>
        <taxon>Hyphomonadales</taxon>
        <taxon>Hyphomonadaceae</taxon>
        <taxon>Hyphomonas</taxon>
    </lineage>
</organism>
<evidence type="ECO:0000256" key="2">
    <source>
        <dbReference type="SAM" id="SignalP"/>
    </source>
</evidence>
<proteinExistence type="predicted"/>
<sequence length="232" mass="24351">MEYSFMQKRLAIAVLFLSLPLTGCAVAAIGTAGAVGLTAAQEKTMGEAVDDATASNEIKSKLLSESANSFGEVDVEVTGGLVLLSGRVNTPEERVKAEGIAWTSTRTKDVANEIRIEPPGGFLANVSDEIITGRVRARLIGSSTVKSLNFNVETYDGVVYLMGIARSAEELKRAAEEASVVGGVKQVVSYVRIRGDTVGRAAPTTQRSPSTQTTPDASYDTGADAELIGASY</sequence>
<feature type="domain" description="BON" evidence="3">
    <location>
        <begin position="50"/>
        <end position="118"/>
    </location>
</feature>
<feature type="compositionally biased region" description="Low complexity" evidence="1">
    <location>
        <begin position="203"/>
        <end position="215"/>
    </location>
</feature>
<dbReference type="PANTHER" id="PTHR34606">
    <property type="entry name" value="BON DOMAIN-CONTAINING PROTEIN"/>
    <property type="match status" value="1"/>
</dbReference>
<feature type="signal peptide" evidence="2">
    <location>
        <begin position="1"/>
        <end position="27"/>
    </location>
</feature>
<dbReference type="PANTHER" id="PTHR34606:SF15">
    <property type="entry name" value="BON DOMAIN-CONTAINING PROTEIN"/>
    <property type="match status" value="1"/>
</dbReference>
<protein>
    <recommendedName>
        <fullName evidence="3">BON domain-containing protein</fullName>
    </recommendedName>
</protein>